<gene>
    <name evidence="1" type="primary">LMP1_1</name>
    <name evidence="2" type="synonym">LMP1_0</name>
    <name evidence="1" type="ORF">g.56778</name>
    <name evidence="2" type="ORF">g.56781</name>
</gene>
<dbReference type="EMBL" id="GBXI01012917">
    <property type="protein sequence ID" value="JAD01375.1"/>
    <property type="molecule type" value="Transcribed_RNA"/>
</dbReference>
<reference evidence="1" key="1">
    <citation type="submission" date="2014-11" db="EMBL/GenBank/DDBJ databases">
        <authorList>
            <person name="Geib S."/>
        </authorList>
    </citation>
    <scope>NUCLEOTIDE SEQUENCE</scope>
</reference>
<accession>A0A0A1WSA4</accession>
<dbReference type="EMBL" id="GBXI01003138">
    <property type="protein sequence ID" value="JAD11154.1"/>
    <property type="molecule type" value="Transcribed_RNA"/>
</dbReference>
<protein>
    <submittedName>
        <fullName evidence="1">Latent membrane protein 1</fullName>
    </submittedName>
</protein>
<proteinExistence type="predicted"/>
<sequence length="99" mass="12215">MTKLPKYKYYFTTRRKQAKIMKYFTAFLCLTLFHLTVTKTTSWALISNQHQHQQHGQQQRQKHYYDDNFPYDQQRSEQWKTTDSNNRRARCIDCRDTEK</sequence>
<reference evidence="1" key="2">
    <citation type="journal article" date="2015" name="Gigascience">
        <title>Reconstructing a comprehensive transcriptome assembly of a white-pupal translocated strain of the pest fruit fly Bactrocera cucurbitae.</title>
        <authorList>
            <person name="Sim S.B."/>
            <person name="Calla B."/>
            <person name="Hall B."/>
            <person name="DeRego T."/>
            <person name="Geib S.M."/>
        </authorList>
    </citation>
    <scope>NUCLEOTIDE SEQUENCE</scope>
</reference>
<evidence type="ECO:0000313" key="2">
    <source>
        <dbReference type="EMBL" id="JAD11154.1"/>
    </source>
</evidence>
<organism evidence="1">
    <name type="scientific">Zeugodacus cucurbitae</name>
    <name type="common">Melon fruit fly</name>
    <name type="synonym">Bactrocera cucurbitae</name>
    <dbReference type="NCBI Taxonomy" id="28588"/>
    <lineage>
        <taxon>Eukaryota</taxon>
        <taxon>Metazoa</taxon>
        <taxon>Ecdysozoa</taxon>
        <taxon>Arthropoda</taxon>
        <taxon>Hexapoda</taxon>
        <taxon>Insecta</taxon>
        <taxon>Pterygota</taxon>
        <taxon>Neoptera</taxon>
        <taxon>Endopterygota</taxon>
        <taxon>Diptera</taxon>
        <taxon>Brachycera</taxon>
        <taxon>Muscomorpha</taxon>
        <taxon>Tephritoidea</taxon>
        <taxon>Tephritidae</taxon>
        <taxon>Zeugodacus</taxon>
        <taxon>Zeugodacus</taxon>
    </lineage>
</organism>
<dbReference type="AlphaFoldDB" id="A0A0A1WSA4"/>
<name>A0A0A1WSA4_ZEUCU</name>
<evidence type="ECO:0000313" key="1">
    <source>
        <dbReference type="EMBL" id="JAD01375.1"/>
    </source>
</evidence>